<dbReference type="InterPro" id="IPR020449">
    <property type="entry name" value="Tscrpt_reg_AraC-type_HTH"/>
</dbReference>
<dbReference type="Pfam" id="PF12833">
    <property type="entry name" value="HTH_18"/>
    <property type="match status" value="1"/>
</dbReference>
<dbReference type="InterPro" id="IPR018060">
    <property type="entry name" value="HTH_AraC"/>
</dbReference>
<dbReference type="Proteomes" id="UP000473905">
    <property type="component" value="Unassembled WGS sequence"/>
</dbReference>
<evidence type="ECO:0000313" key="7">
    <source>
        <dbReference type="Proteomes" id="UP000473905"/>
    </source>
</evidence>
<sequence length="281" mass="31973">MESDLPNFDLPSDYIVGEGYGINLLKRYKNFPCRVKAGFFILCVKGIMQTTINGNLQNIGENDLITLPPGYFMEILDFSPDIHIYYAGFSSEFIEGINLMKSTEHLLPIIMENPIIRLSPLQACSYKMFYESSILSYASPKTLANKEIVKAVLTMFLQGATEIYKMQNNLYLSSQSRKYEIYQDFLQLVMKYYTSHHGTSFYAEHLGLSLPHFCSTIKKVAGNTPLEVIASIILMDAKSRLKSTNEPVKNIALSLGFNNISFFNKFFKQHTGVTPQEYRGH</sequence>
<dbReference type="InterPro" id="IPR009057">
    <property type="entry name" value="Homeodomain-like_sf"/>
</dbReference>
<evidence type="ECO:0000313" key="5">
    <source>
        <dbReference type="EMBL" id="KAA4103222.1"/>
    </source>
</evidence>
<dbReference type="InterPro" id="IPR037923">
    <property type="entry name" value="HTH-like"/>
</dbReference>
<dbReference type="PROSITE" id="PS01124">
    <property type="entry name" value="HTH_ARAC_FAMILY_2"/>
    <property type="match status" value="1"/>
</dbReference>
<proteinExistence type="predicted"/>
<organism evidence="5 7">
    <name type="scientific">Bacteroides ovatus</name>
    <dbReference type="NCBI Taxonomy" id="28116"/>
    <lineage>
        <taxon>Bacteria</taxon>
        <taxon>Pseudomonadati</taxon>
        <taxon>Bacteroidota</taxon>
        <taxon>Bacteroidia</taxon>
        <taxon>Bacteroidales</taxon>
        <taxon>Bacteroidaceae</taxon>
        <taxon>Bacteroides</taxon>
    </lineage>
</organism>
<dbReference type="RefSeq" id="WP_008647450.1">
    <property type="nucleotide sequence ID" value="NZ_CAXTIO010000001.1"/>
</dbReference>
<dbReference type="AlphaFoldDB" id="A0A139KWJ4"/>
<dbReference type="Gene3D" id="1.10.10.60">
    <property type="entry name" value="Homeodomain-like"/>
    <property type="match status" value="1"/>
</dbReference>
<evidence type="ECO:0000313" key="6">
    <source>
        <dbReference type="EMBL" id="MDC2741488.1"/>
    </source>
</evidence>
<reference evidence="5 7" key="1">
    <citation type="journal article" date="2019" name="Nat. Med.">
        <title>A library of human gut bacterial isolates paired with longitudinal multiomics data enables mechanistic microbiome research.</title>
        <authorList>
            <person name="Poyet M."/>
            <person name="Groussin M."/>
            <person name="Gibbons S.M."/>
            <person name="Avila-Pacheco J."/>
            <person name="Jiang X."/>
            <person name="Kearney S.M."/>
            <person name="Perrotta A.R."/>
            <person name="Berdy B."/>
            <person name="Zhao S."/>
            <person name="Lieberman T.D."/>
            <person name="Swanson P.K."/>
            <person name="Smith M."/>
            <person name="Roesemann S."/>
            <person name="Alexander J.E."/>
            <person name="Rich S.A."/>
            <person name="Livny J."/>
            <person name="Vlamakis H."/>
            <person name="Clish C."/>
            <person name="Bullock K."/>
            <person name="Deik A."/>
            <person name="Scott J."/>
            <person name="Pierce K.A."/>
            <person name="Xavier R.J."/>
            <person name="Alm E.J."/>
        </authorList>
    </citation>
    <scope>NUCLEOTIDE SEQUENCE [LARGE SCALE GENOMIC DNA]</scope>
    <source>
        <strain evidence="5 7">BIOML-A134</strain>
    </source>
</reference>
<name>A0A139KWJ4_BACOV</name>
<keyword evidence="3" id="KW-0804">Transcription</keyword>
<accession>A0A139KWJ4</accession>
<keyword evidence="7" id="KW-1185">Reference proteome</keyword>
<protein>
    <submittedName>
        <fullName evidence="5">AraC family transcriptional regulator</fullName>
    </submittedName>
    <submittedName>
        <fullName evidence="6">Helix-turn-helix domain-containing protein</fullName>
    </submittedName>
</protein>
<evidence type="ECO:0000259" key="4">
    <source>
        <dbReference type="PROSITE" id="PS01124"/>
    </source>
</evidence>
<keyword evidence="1" id="KW-0805">Transcription regulation</keyword>
<dbReference type="SUPFAM" id="SSF51215">
    <property type="entry name" value="Regulatory protein AraC"/>
    <property type="match status" value="1"/>
</dbReference>
<dbReference type="SMART" id="SM00342">
    <property type="entry name" value="HTH_ARAC"/>
    <property type="match status" value="1"/>
</dbReference>
<dbReference type="PANTHER" id="PTHR43280:SF32">
    <property type="entry name" value="TRANSCRIPTIONAL REGULATORY PROTEIN"/>
    <property type="match status" value="1"/>
</dbReference>
<gene>
    <name evidence="5" type="ORF">F3D66_04635</name>
    <name evidence="6" type="ORF">PO382_04535</name>
</gene>
<evidence type="ECO:0000256" key="3">
    <source>
        <dbReference type="ARBA" id="ARBA00023163"/>
    </source>
</evidence>
<feature type="domain" description="HTH araC/xylS-type" evidence="4">
    <location>
        <begin position="183"/>
        <end position="281"/>
    </location>
</feature>
<evidence type="ECO:0000256" key="2">
    <source>
        <dbReference type="ARBA" id="ARBA00023125"/>
    </source>
</evidence>
<keyword evidence="2" id="KW-0238">DNA-binding</keyword>
<dbReference type="PANTHER" id="PTHR43280">
    <property type="entry name" value="ARAC-FAMILY TRANSCRIPTIONAL REGULATOR"/>
    <property type="match status" value="1"/>
</dbReference>
<dbReference type="PRINTS" id="PR00032">
    <property type="entry name" value="HTHARAC"/>
</dbReference>
<dbReference type="Proteomes" id="UP001219389">
    <property type="component" value="Unassembled WGS sequence"/>
</dbReference>
<dbReference type="EMBL" id="VWKB01000005">
    <property type="protein sequence ID" value="KAA4103222.1"/>
    <property type="molecule type" value="Genomic_DNA"/>
</dbReference>
<reference evidence="6" key="2">
    <citation type="submission" date="2022-10" db="EMBL/GenBank/DDBJ databases">
        <title>Human gut microbiome strain richness.</title>
        <authorList>
            <person name="Chen-Liaw A."/>
        </authorList>
    </citation>
    <scope>NUCLEOTIDE SEQUENCE</scope>
    <source>
        <strain evidence="6">BSD2780120875st1_E1_BSD2780120875_150330</strain>
    </source>
</reference>
<comment type="caution">
    <text evidence="5">The sequence shown here is derived from an EMBL/GenBank/DDBJ whole genome shotgun (WGS) entry which is preliminary data.</text>
</comment>
<dbReference type="SUPFAM" id="SSF46689">
    <property type="entry name" value="Homeodomain-like"/>
    <property type="match status" value="1"/>
</dbReference>
<dbReference type="GO" id="GO:0003700">
    <property type="term" value="F:DNA-binding transcription factor activity"/>
    <property type="evidence" value="ECO:0007669"/>
    <property type="project" value="InterPro"/>
</dbReference>
<dbReference type="EMBL" id="JAQNZF010000004">
    <property type="protein sequence ID" value="MDC2741488.1"/>
    <property type="molecule type" value="Genomic_DNA"/>
</dbReference>
<dbReference type="GO" id="GO:0043565">
    <property type="term" value="F:sequence-specific DNA binding"/>
    <property type="evidence" value="ECO:0007669"/>
    <property type="project" value="InterPro"/>
</dbReference>
<evidence type="ECO:0000256" key="1">
    <source>
        <dbReference type="ARBA" id="ARBA00023015"/>
    </source>
</evidence>